<protein>
    <submittedName>
        <fullName evidence="4">Glycosyltransferase family 4 protein</fullName>
    </submittedName>
</protein>
<evidence type="ECO:0000313" key="4">
    <source>
        <dbReference type="EMBL" id="UWZ85562.1"/>
    </source>
</evidence>
<gene>
    <name evidence="4" type="ORF">MOP44_06370</name>
</gene>
<evidence type="ECO:0000259" key="3">
    <source>
        <dbReference type="Pfam" id="PF13439"/>
    </source>
</evidence>
<dbReference type="RefSeq" id="WP_260795126.1">
    <property type="nucleotide sequence ID" value="NZ_CP093313.1"/>
</dbReference>
<organism evidence="4 5">
    <name type="scientific">Occallatibacter riparius</name>
    <dbReference type="NCBI Taxonomy" id="1002689"/>
    <lineage>
        <taxon>Bacteria</taxon>
        <taxon>Pseudomonadati</taxon>
        <taxon>Acidobacteriota</taxon>
        <taxon>Terriglobia</taxon>
        <taxon>Terriglobales</taxon>
        <taxon>Acidobacteriaceae</taxon>
        <taxon>Occallatibacter</taxon>
    </lineage>
</organism>
<dbReference type="GO" id="GO:0009103">
    <property type="term" value="P:lipopolysaccharide biosynthetic process"/>
    <property type="evidence" value="ECO:0007669"/>
    <property type="project" value="TreeGrafter"/>
</dbReference>
<dbReference type="KEGG" id="orp:MOP44_06370"/>
<accession>A0A9J7BUX0</accession>
<dbReference type="InterPro" id="IPR001296">
    <property type="entry name" value="Glyco_trans_1"/>
</dbReference>
<keyword evidence="5" id="KW-1185">Reference proteome</keyword>
<dbReference type="Proteomes" id="UP001059380">
    <property type="component" value="Chromosome"/>
</dbReference>
<dbReference type="Pfam" id="PF00534">
    <property type="entry name" value="Glycos_transf_1"/>
    <property type="match status" value="1"/>
</dbReference>
<feature type="domain" description="Glycosyl transferase family 1" evidence="2">
    <location>
        <begin position="187"/>
        <end position="346"/>
    </location>
</feature>
<sequence length="376" mass="42349">MHEGDAQRAAFPFRVAYDARLSLGKFRGMGRFLRQLIAGREREFLGFCAPGDRDDGLNLASLGPRPYPAWEQIAVPRLLRQNDIDVFIAPYNTSPLSIPDKTQLILVVHDLIFMEALPWSRSAYQNLGRIYRRLVAPHAVKRADLVVTVSEFTARQLVEKFAVQPNRLRVIPNTISAEWYATDRTEQMESRYILVVAGEAPSKNLGRALIAFAACSGLRIDQRIRMKIAGVSQTGQAAFRAQARQLGISDRVDFLPYLTEDGMRETYRQSEILLMPSLCEGFGIPVLEAMASGTPVVCSSSTCLPEIGADAPRYFNPYSTSSMAEAIQQVLSNAQIREEMSQRGLKRAHAFHPDIVHQRIHSFWEEVRNLQENRRA</sequence>
<dbReference type="PANTHER" id="PTHR46401">
    <property type="entry name" value="GLYCOSYLTRANSFERASE WBBK-RELATED"/>
    <property type="match status" value="1"/>
</dbReference>
<dbReference type="InterPro" id="IPR028098">
    <property type="entry name" value="Glyco_trans_4-like_N"/>
</dbReference>
<dbReference type="Gene3D" id="3.40.50.2000">
    <property type="entry name" value="Glycogen Phosphorylase B"/>
    <property type="match status" value="2"/>
</dbReference>
<proteinExistence type="predicted"/>
<dbReference type="EMBL" id="CP093313">
    <property type="protein sequence ID" value="UWZ85562.1"/>
    <property type="molecule type" value="Genomic_DNA"/>
</dbReference>
<feature type="domain" description="Glycosyltransferase subfamily 4-like N-terminal" evidence="3">
    <location>
        <begin position="58"/>
        <end position="178"/>
    </location>
</feature>
<dbReference type="PANTHER" id="PTHR46401:SF2">
    <property type="entry name" value="GLYCOSYLTRANSFERASE WBBK-RELATED"/>
    <property type="match status" value="1"/>
</dbReference>
<dbReference type="SUPFAM" id="SSF53756">
    <property type="entry name" value="UDP-Glycosyltransferase/glycogen phosphorylase"/>
    <property type="match status" value="1"/>
</dbReference>
<dbReference type="Pfam" id="PF13439">
    <property type="entry name" value="Glyco_transf_4"/>
    <property type="match status" value="1"/>
</dbReference>
<evidence type="ECO:0000256" key="1">
    <source>
        <dbReference type="ARBA" id="ARBA00022679"/>
    </source>
</evidence>
<evidence type="ECO:0000313" key="5">
    <source>
        <dbReference type="Proteomes" id="UP001059380"/>
    </source>
</evidence>
<keyword evidence="1" id="KW-0808">Transferase</keyword>
<dbReference type="GO" id="GO:0016757">
    <property type="term" value="F:glycosyltransferase activity"/>
    <property type="evidence" value="ECO:0007669"/>
    <property type="project" value="InterPro"/>
</dbReference>
<dbReference type="AlphaFoldDB" id="A0A9J7BUX0"/>
<reference evidence="4" key="1">
    <citation type="submission" date="2021-04" db="EMBL/GenBank/DDBJ databases">
        <title>Phylogenetic analysis of Acidobacteriaceae.</title>
        <authorList>
            <person name="Qiu L."/>
            <person name="Zhang Q."/>
        </authorList>
    </citation>
    <scope>NUCLEOTIDE SEQUENCE</scope>
    <source>
        <strain evidence="4">DSM 25168</strain>
    </source>
</reference>
<name>A0A9J7BUX0_9BACT</name>
<dbReference type="CDD" id="cd03809">
    <property type="entry name" value="GT4_MtfB-like"/>
    <property type="match status" value="1"/>
</dbReference>
<evidence type="ECO:0000259" key="2">
    <source>
        <dbReference type="Pfam" id="PF00534"/>
    </source>
</evidence>